<reference evidence="1 3" key="1">
    <citation type="submission" date="2016-11" db="EMBL/GenBank/DDBJ databases">
        <title>Complete Genome Sequence of Bradyrhizobium sp. strain J5, an isolated from soybean nodule in Hokkaido.</title>
        <authorList>
            <person name="Kanehara K."/>
        </authorList>
    </citation>
    <scope>NUCLEOTIDE SEQUENCE [LARGE SCALE GENOMIC DNA]</scope>
    <source>
        <strain evidence="1 3">J5</strain>
    </source>
</reference>
<evidence type="ECO:0000313" key="4">
    <source>
        <dbReference type="Proteomes" id="UP001549291"/>
    </source>
</evidence>
<dbReference type="GeneID" id="92963951"/>
<keyword evidence="4" id="KW-1185">Reference proteome</keyword>
<gene>
    <name evidence="2" type="ORF">ABIF63_009932</name>
    <name evidence="1" type="ORF">BKD09_47620</name>
</gene>
<dbReference type="Proteomes" id="UP001549291">
    <property type="component" value="Unassembled WGS sequence"/>
</dbReference>
<dbReference type="EMBL" id="JBEPTQ010000002">
    <property type="protein sequence ID" value="MET4725826.1"/>
    <property type="molecule type" value="Genomic_DNA"/>
</dbReference>
<dbReference type="EMBL" id="CP017637">
    <property type="protein sequence ID" value="APG15974.1"/>
    <property type="molecule type" value="Genomic_DNA"/>
</dbReference>
<evidence type="ECO:0000313" key="1">
    <source>
        <dbReference type="EMBL" id="APG15974.1"/>
    </source>
</evidence>
<evidence type="ECO:0000313" key="2">
    <source>
        <dbReference type="EMBL" id="MET4725826.1"/>
    </source>
</evidence>
<sequence>MATIAANIATIQAQAAVLDTLIGQFAAAKALIDAAELDIRSQQA</sequence>
<accession>A0A1L3FRJ5</accession>
<proteinExistence type="predicted"/>
<dbReference type="AlphaFoldDB" id="A0A1L3FRJ5"/>
<dbReference type="Proteomes" id="UP000181962">
    <property type="component" value="Chromosome"/>
</dbReference>
<evidence type="ECO:0000313" key="3">
    <source>
        <dbReference type="Proteomes" id="UP000181962"/>
    </source>
</evidence>
<dbReference type="RefSeq" id="WP_016847164.1">
    <property type="nucleotide sequence ID" value="NZ_CP010313.1"/>
</dbReference>
<protein>
    <submittedName>
        <fullName evidence="1">Uncharacterized protein</fullName>
    </submittedName>
</protein>
<organism evidence="1 3">
    <name type="scientific">Bradyrhizobium japonicum</name>
    <dbReference type="NCBI Taxonomy" id="375"/>
    <lineage>
        <taxon>Bacteria</taxon>
        <taxon>Pseudomonadati</taxon>
        <taxon>Pseudomonadota</taxon>
        <taxon>Alphaproteobacteria</taxon>
        <taxon>Hyphomicrobiales</taxon>
        <taxon>Nitrobacteraceae</taxon>
        <taxon>Bradyrhizobium</taxon>
    </lineage>
</organism>
<reference evidence="2 4" key="2">
    <citation type="submission" date="2024-06" db="EMBL/GenBank/DDBJ databases">
        <title>Genomic Encyclopedia of Type Strains, Phase V (KMG-V): Genome sequencing to study the core and pangenomes of soil and plant-associated prokaryotes.</title>
        <authorList>
            <person name="Whitman W."/>
        </authorList>
    </citation>
    <scope>NUCLEOTIDE SEQUENCE [LARGE SCALE GENOMIC DNA]</scope>
    <source>
        <strain evidence="2 4">USDA 160</strain>
    </source>
</reference>
<name>A0A1L3FRJ5_BRAJP</name>